<evidence type="ECO:0000313" key="2">
    <source>
        <dbReference type="Proteomes" id="UP000314294"/>
    </source>
</evidence>
<reference evidence="1 2" key="1">
    <citation type="submission" date="2019-03" db="EMBL/GenBank/DDBJ databases">
        <title>First draft genome of Liparis tanakae, snailfish: a comprehensive survey of snailfish specific genes.</title>
        <authorList>
            <person name="Kim W."/>
            <person name="Song I."/>
            <person name="Jeong J.-H."/>
            <person name="Kim D."/>
            <person name="Kim S."/>
            <person name="Ryu S."/>
            <person name="Song J.Y."/>
            <person name="Lee S.K."/>
        </authorList>
    </citation>
    <scope>NUCLEOTIDE SEQUENCE [LARGE SCALE GENOMIC DNA]</scope>
    <source>
        <tissue evidence="1">Muscle</tissue>
    </source>
</reference>
<sequence>MSFRVWSRATAVRPHTRCFPLRNTGTVYPYLSPVRKGFKVPHTCSFATETPSSSLASLSAVATTSLSSGSLFPPAKLHKDGKTAGSPRSEHRETRTDAHLSCFFPWLRFAAFPPASYSFKLGPRLCRHRFSFFRDRQPCQTSASRGAA</sequence>
<gene>
    <name evidence="1" type="ORF">EYF80_053765</name>
</gene>
<name>A0A4Z2F591_9TELE</name>
<protein>
    <submittedName>
        <fullName evidence="1">Uncharacterized protein</fullName>
    </submittedName>
</protein>
<comment type="caution">
    <text evidence="1">The sequence shown here is derived from an EMBL/GenBank/DDBJ whole genome shotgun (WGS) entry which is preliminary data.</text>
</comment>
<proteinExistence type="predicted"/>
<organism evidence="1 2">
    <name type="scientific">Liparis tanakae</name>
    <name type="common">Tanaka's snailfish</name>
    <dbReference type="NCBI Taxonomy" id="230148"/>
    <lineage>
        <taxon>Eukaryota</taxon>
        <taxon>Metazoa</taxon>
        <taxon>Chordata</taxon>
        <taxon>Craniata</taxon>
        <taxon>Vertebrata</taxon>
        <taxon>Euteleostomi</taxon>
        <taxon>Actinopterygii</taxon>
        <taxon>Neopterygii</taxon>
        <taxon>Teleostei</taxon>
        <taxon>Neoteleostei</taxon>
        <taxon>Acanthomorphata</taxon>
        <taxon>Eupercaria</taxon>
        <taxon>Perciformes</taxon>
        <taxon>Cottioidei</taxon>
        <taxon>Cottales</taxon>
        <taxon>Liparidae</taxon>
        <taxon>Liparis</taxon>
    </lineage>
</organism>
<dbReference type="AlphaFoldDB" id="A0A4Z2F591"/>
<accession>A0A4Z2F591</accession>
<evidence type="ECO:0000313" key="1">
    <source>
        <dbReference type="EMBL" id="TNN36073.1"/>
    </source>
</evidence>
<keyword evidence="2" id="KW-1185">Reference proteome</keyword>
<dbReference type="Proteomes" id="UP000314294">
    <property type="component" value="Unassembled WGS sequence"/>
</dbReference>
<dbReference type="EMBL" id="SRLO01001665">
    <property type="protein sequence ID" value="TNN36073.1"/>
    <property type="molecule type" value="Genomic_DNA"/>
</dbReference>